<comment type="caution">
    <text evidence="1">The sequence shown here is derived from an EMBL/GenBank/DDBJ whole genome shotgun (WGS) entry which is preliminary data.</text>
</comment>
<gene>
    <name evidence="1" type="ORF">CDAR_1991</name>
</gene>
<evidence type="ECO:0000313" key="2">
    <source>
        <dbReference type="Proteomes" id="UP001054837"/>
    </source>
</evidence>
<name>A0AAV4R7U9_9ARAC</name>
<keyword evidence="2" id="KW-1185">Reference proteome</keyword>
<dbReference type="AlphaFoldDB" id="A0AAV4R7U9"/>
<organism evidence="1 2">
    <name type="scientific">Caerostris darwini</name>
    <dbReference type="NCBI Taxonomy" id="1538125"/>
    <lineage>
        <taxon>Eukaryota</taxon>
        <taxon>Metazoa</taxon>
        <taxon>Ecdysozoa</taxon>
        <taxon>Arthropoda</taxon>
        <taxon>Chelicerata</taxon>
        <taxon>Arachnida</taxon>
        <taxon>Araneae</taxon>
        <taxon>Araneomorphae</taxon>
        <taxon>Entelegynae</taxon>
        <taxon>Araneoidea</taxon>
        <taxon>Araneidae</taxon>
        <taxon>Caerostris</taxon>
    </lineage>
</organism>
<protein>
    <submittedName>
        <fullName evidence="1">Uncharacterized protein</fullName>
    </submittedName>
</protein>
<accession>A0AAV4R7U9</accession>
<evidence type="ECO:0000313" key="1">
    <source>
        <dbReference type="EMBL" id="GIY17452.1"/>
    </source>
</evidence>
<dbReference type="Proteomes" id="UP001054837">
    <property type="component" value="Unassembled WGS sequence"/>
</dbReference>
<dbReference type="EMBL" id="BPLQ01005803">
    <property type="protein sequence ID" value="GIY17452.1"/>
    <property type="molecule type" value="Genomic_DNA"/>
</dbReference>
<sequence length="74" mass="8199">MQQAFSYAALNLQYCPQKVFFHAPIFMDAADGAAKMMNTSSFHIIGEKFIYPIDSSPGICDDMCNLLLSDLEAT</sequence>
<proteinExistence type="predicted"/>
<reference evidence="1 2" key="1">
    <citation type="submission" date="2021-06" db="EMBL/GenBank/DDBJ databases">
        <title>Caerostris darwini draft genome.</title>
        <authorList>
            <person name="Kono N."/>
            <person name="Arakawa K."/>
        </authorList>
    </citation>
    <scope>NUCLEOTIDE SEQUENCE [LARGE SCALE GENOMIC DNA]</scope>
</reference>